<protein>
    <submittedName>
        <fullName evidence="1">Uncharacterized protein</fullName>
    </submittedName>
</protein>
<gene>
    <name evidence="1" type="ORF">MLD38_009125</name>
</gene>
<evidence type="ECO:0000313" key="2">
    <source>
        <dbReference type="Proteomes" id="UP001057402"/>
    </source>
</evidence>
<sequence>MDQSSEIRRFLFLCFLFMGFVIPLFDTHSCIPRSYDPYVLTDLNASYSRYSGVFLALAFLWPLSLANLVGVLGSKPCLRTTCLVYKVCCDFFAGHTARVDLVPEKLQRD</sequence>
<name>A0ACB9RVZ8_9MYRT</name>
<accession>A0ACB9RVZ8</accession>
<evidence type="ECO:0000313" key="1">
    <source>
        <dbReference type="EMBL" id="KAI4383265.1"/>
    </source>
</evidence>
<dbReference type="Proteomes" id="UP001057402">
    <property type="component" value="Chromosome 3"/>
</dbReference>
<proteinExistence type="predicted"/>
<reference evidence="2" key="1">
    <citation type="journal article" date="2023" name="Front. Plant Sci.">
        <title>Chromosomal-level genome assembly of Melastoma candidum provides insights into trichome evolution.</title>
        <authorList>
            <person name="Zhong Y."/>
            <person name="Wu W."/>
            <person name="Sun C."/>
            <person name="Zou P."/>
            <person name="Liu Y."/>
            <person name="Dai S."/>
            <person name="Zhou R."/>
        </authorList>
    </citation>
    <scope>NUCLEOTIDE SEQUENCE [LARGE SCALE GENOMIC DNA]</scope>
</reference>
<keyword evidence="2" id="KW-1185">Reference proteome</keyword>
<comment type="caution">
    <text evidence="1">The sequence shown here is derived from an EMBL/GenBank/DDBJ whole genome shotgun (WGS) entry which is preliminary data.</text>
</comment>
<dbReference type="EMBL" id="CM042882">
    <property type="protein sequence ID" value="KAI4383265.1"/>
    <property type="molecule type" value="Genomic_DNA"/>
</dbReference>
<organism evidence="1 2">
    <name type="scientific">Melastoma candidum</name>
    <dbReference type="NCBI Taxonomy" id="119954"/>
    <lineage>
        <taxon>Eukaryota</taxon>
        <taxon>Viridiplantae</taxon>
        <taxon>Streptophyta</taxon>
        <taxon>Embryophyta</taxon>
        <taxon>Tracheophyta</taxon>
        <taxon>Spermatophyta</taxon>
        <taxon>Magnoliopsida</taxon>
        <taxon>eudicotyledons</taxon>
        <taxon>Gunneridae</taxon>
        <taxon>Pentapetalae</taxon>
        <taxon>rosids</taxon>
        <taxon>malvids</taxon>
        <taxon>Myrtales</taxon>
        <taxon>Melastomataceae</taxon>
        <taxon>Melastomatoideae</taxon>
        <taxon>Melastomateae</taxon>
        <taxon>Melastoma</taxon>
    </lineage>
</organism>